<evidence type="ECO:0000313" key="2">
    <source>
        <dbReference type="Proteomes" id="UP001218188"/>
    </source>
</evidence>
<reference evidence="1" key="1">
    <citation type="submission" date="2023-03" db="EMBL/GenBank/DDBJ databases">
        <title>Massive genome expansion in bonnet fungi (Mycena s.s.) driven by repeated elements and novel gene families across ecological guilds.</title>
        <authorList>
            <consortium name="Lawrence Berkeley National Laboratory"/>
            <person name="Harder C.B."/>
            <person name="Miyauchi S."/>
            <person name="Viragh M."/>
            <person name="Kuo A."/>
            <person name="Thoen E."/>
            <person name="Andreopoulos B."/>
            <person name="Lu D."/>
            <person name="Skrede I."/>
            <person name="Drula E."/>
            <person name="Henrissat B."/>
            <person name="Morin E."/>
            <person name="Kohler A."/>
            <person name="Barry K."/>
            <person name="LaButti K."/>
            <person name="Morin E."/>
            <person name="Salamov A."/>
            <person name="Lipzen A."/>
            <person name="Mereny Z."/>
            <person name="Hegedus B."/>
            <person name="Baldrian P."/>
            <person name="Stursova M."/>
            <person name="Weitz H."/>
            <person name="Taylor A."/>
            <person name="Grigoriev I.V."/>
            <person name="Nagy L.G."/>
            <person name="Martin F."/>
            <person name="Kauserud H."/>
        </authorList>
    </citation>
    <scope>NUCLEOTIDE SEQUENCE</scope>
    <source>
        <strain evidence="1">CBHHK200</strain>
    </source>
</reference>
<proteinExistence type="predicted"/>
<name>A0AAD6SVY6_9AGAR</name>
<dbReference type="EMBL" id="JARJCM010000060">
    <property type="protein sequence ID" value="KAJ7034076.1"/>
    <property type="molecule type" value="Genomic_DNA"/>
</dbReference>
<evidence type="ECO:0008006" key="3">
    <source>
        <dbReference type="Google" id="ProtNLM"/>
    </source>
</evidence>
<gene>
    <name evidence="1" type="ORF">C8F04DRAFT_1102977</name>
</gene>
<accession>A0AAD6SVY6</accession>
<organism evidence="1 2">
    <name type="scientific">Mycena alexandri</name>
    <dbReference type="NCBI Taxonomy" id="1745969"/>
    <lineage>
        <taxon>Eukaryota</taxon>
        <taxon>Fungi</taxon>
        <taxon>Dikarya</taxon>
        <taxon>Basidiomycota</taxon>
        <taxon>Agaricomycotina</taxon>
        <taxon>Agaricomycetes</taxon>
        <taxon>Agaricomycetidae</taxon>
        <taxon>Agaricales</taxon>
        <taxon>Marasmiineae</taxon>
        <taxon>Mycenaceae</taxon>
        <taxon>Mycena</taxon>
    </lineage>
</organism>
<comment type="caution">
    <text evidence="1">The sequence shown here is derived from an EMBL/GenBank/DDBJ whole genome shotgun (WGS) entry which is preliminary data.</text>
</comment>
<dbReference type="AlphaFoldDB" id="A0AAD6SVY6"/>
<sequence length="398" mass="44710">MTHFIPVPAFPPEITDSIIHELGPELPALRICSQVCRAWLPASRHILHQTLKLRGEEIAEFVEIIASSENTYFATLRGIELSLCENGPTTELLNLLPKFLCLKSIGIYSSIFYYEFPILPGVTTLEFRRTEFRSLAVFTILLGQTPNLKSLTLSKVKLSGWVPGWAPTGVDLVPSKSIPGPELDVLHVELTKDRALLDWLTSEVSAPSTLALELFLPRDSYGSIGDTDLVDKASKYLQYLGIQLKRLHLRFSGSTQIQMLNVSTNTALRSIRIDFFNVTFNARSWTTYFSATLPSLLERFRSNDIDELIVDMNMIPDKKDMDIKRLSATLTSSRFAGLRRLQFNGQWDAYAARGKKTARKIFTENVIDRLPVSSSCSILLVDPSKDQKQVSRSYSGSN</sequence>
<keyword evidence="2" id="KW-1185">Reference proteome</keyword>
<dbReference type="Proteomes" id="UP001218188">
    <property type="component" value="Unassembled WGS sequence"/>
</dbReference>
<protein>
    <recommendedName>
        <fullName evidence="3">F-box domain-containing protein</fullName>
    </recommendedName>
</protein>
<evidence type="ECO:0000313" key="1">
    <source>
        <dbReference type="EMBL" id="KAJ7034076.1"/>
    </source>
</evidence>
<dbReference type="SUPFAM" id="SSF52047">
    <property type="entry name" value="RNI-like"/>
    <property type="match status" value="1"/>
</dbReference>